<evidence type="ECO:0000256" key="4">
    <source>
        <dbReference type="ARBA" id="ARBA00022692"/>
    </source>
</evidence>
<dbReference type="Gene3D" id="1.10.1760.20">
    <property type="match status" value="1"/>
</dbReference>
<keyword evidence="3" id="KW-1003">Cell membrane</keyword>
<proteinExistence type="predicted"/>
<keyword evidence="2" id="KW-0813">Transport</keyword>
<feature type="transmembrane region" description="Helical" evidence="7">
    <location>
        <begin position="12"/>
        <end position="33"/>
    </location>
</feature>
<dbReference type="AlphaFoldDB" id="A0A1E5INB2"/>
<organism evidence="8 9">
    <name type="scientific">Shewanella colwelliana</name>
    <name type="common">Alteromonas colwelliana</name>
    <dbReference type="NCBI Taxonomy" id="23"/>
    <lineage>
        <taxon>Bacteria</taxon>
        <taxon>Pseudomonadati</taxon>
        <taxon>Pseudomonadota</taxon>
        <taxon>Gammaproteobacteria</taxon>
        <taxon>Alteromonadales</taxon>
        <taxon>Shewanellaceae</taxon>
        <taxon>Shewanella</taxon>
    </lineage>
</organism>
<sequence length="226" mass="26217">MSDFLLQRISEINWQLSLTQALAIAALLVWLWAIWPGEDIQRLGKDKPLQTRLLLSAFTVNTLWLINASITPGIHVHFLGLVTLMLMFGWRLATVAALLPVLFFTTFMFKSPFDVGLYGLIAIALPLFLCFVVYSQVFKYLPHHLFIYIFCGGFINAFLSIIFHMSAWSIWLWLSTDYNWNYLLDNYLLLIPLLGFPEALLNGMAVTLLVVYRPDWLYDYSDKRYF</sequence>
<dbReference type="GO" id="GO:0000041">
    <property type="term" value="P:transition metal ion transport"/>
    <property type="evidence" value="ECO:0007669"/>
    <property type="project" value="InterPro"/>
</dbReference>
<comment type="subcellular location">
    <subcellularLocation>
        <location evidence="1">Cell membrane</location>
        <topology evidence="1">Multi-pass membrane protein</topology>
    </subcellularLocation>
</comment>
<dbReference type="EMBL" id="MCBT01000049">
    <property type="protein sequence ID" value="OEG71986.1"/>
    <property type="molecule type" value="Genomic_DNA"/>
</dbReference>
<keyword evidence="4 7" id="KW-0812">Transmembrane</keyword>
<evidence type="ECO:0000256" key="3">
    <source>
        <dbReference type="ARBA" id="ARBA00022475"/>
    </source>
</evidence>
<evidence type="ECO:0000313" key="9">
    <source>
        <dbReference type="Proteomes" id="UP000095230"/>
    </source>
</evidence>
<feature type="transmembrane region" description="Helical" evidence="7">
    <location>
        <begin position="53"/>
        <end position="76"/>
    </location>
</feature>
<dbReference type="Pfam" id="PF01891">
    <property type="entry name" value="CbiM"/>
    <property type="match status" value="1"/>
</dbReference>
<keyword evidence="5 7" id="KW-1133">Transmembrane helix</keyword>
<dbReference type="OrthoDB" id="5297929at2"/>
<evidence type="ECO:0000313" key="8">
    <source>
        <dbReference type="EMBL" id="OEG71986.1"/>
    </source>
</evidence>
<feature type="transmembrane region" description="Helical" evidence="7">
    <location>
        <begin position="88"/>
        <end position="109"/>
    </location>
</feature>
<dbReference type="STRING" id="23.BEL05_18660"/>
<evidence type="ECO:0000256" key="1">
    <source>
        <dbReference type="ARBA" id="ARBA00004651"/>
    </source>
</evidence>
<protein>
    <submittedName>
        <fullName evidence="8">Uncharacterized protein</fullName>
    </submittedName>
</protein>
<gene>
    <name evidence="8" type="ORF">BEL05_18660</name>
</gene>
<feature type="transmembrane region" description="Helical" evidence="7">
    <location>
        <begin position="187"/>
        <end position="212"/>
    </location>
</feature>
<keyword evidence="6 7" id="KW-0472">Membrane</keyword>
<dbReference type="GO" id="GO:0005886">
    <property type="term" value="C:plasma membrane"/>
    <property type="evidence" value="ECO:0007669"/>
    <property type="project" value="UniProtKB-SubCell"/>
</dbReference>
<evidence type="ECO:0000256" key="6">
    <source>
        <dbReference type="ARBA" id="ARBA00023136"/>
    </source>
</evidence>
<name>A0A1E5INB2_SHECO</name>
<evidence type="ECO:0000256" key="5">
    <source>
        <dbReference type="ARBA" id="ARBA00022989"/>
    </source>
</evidence>
<evidence type="ECO:0000256" key="7">
    <source>
        <dbReference type="SAM" id="Phobius"/>
    </source>
</evidence>
<dbReference type="RefSeq" id="WP_069672288.1">
    <property type="nucleotide sequence ID" value="NZ_MCBT01000049.1"/>
</dbReference>
<comment type="caution">
    <text evidence="8">The sequence shown here is derived from an EMBL/GenBank/DDBJ whole genome shotgun (WGS) entry which is preliminary data.</text>
</comment>
<dbReference type="Proteomes" id="UP000095230">
    <property type="component" value="Unassembled WGS sequence"/>
</dbReference>
<feature type="transmembrane region" description="Helical" evidence="7">
    <location>
        <begin position="115"/>
        <end position="134"/>
    </location>
</feature>
<feature type="transmembrane region" description="Helical" evidence="7">
    <location>
        <begin position="146"/>
        <end position="167"/>
    </location>
</feature>
<accession>A0A1E5INB2</accession>
<dbReference type="InterPro" id="IPR002751">
    <property type="entry name" value="CbiM/NikMN"/>
</dbReference>
<reference evidence="8 9" key="1">
    <citation type="submission" date="2016-07" db="EMBL/GenBank/DDBJ databases">
        <title>Whole-genome of two Shewanella species isolated from a digestive organ of sea cucumber Apostichopus japonicus Selenka 1867.</title>
        <authorList>
            <person name="Hong H.-H."/>
            <person name="Choi H."/>
            <person name="Cheon S."/>
            <person name="Oh J.-S."/>
            <person name="Lee H.-G."/>
            <person name="Park C."/>
        </authorList>
    </citation>
    <scope>NUCLEOTIDE SEQUENCE [LARGE SCALE GENOMIC DNA]</scope>
    <source>
        <strain evidence="8 9">CSB03KR</strain>
    </source>
</reference>
<evidence type="ECO:0000256" key="2">
    <source>
        <dbReference type="ARBA" id="ARBA00022448"/>
    </source>
</evidence>